<reference evidence="1 2" key="1">
    <citation type="submission" date="2019-03" db="EMBL/GenBank/DDBJ databases">
        <title>Genomic Encyclopedia of Type Strains, Phase IV (KMG-V): Genome sequencing to study the core and pangenomes of soil and plant-associated prokaryotes.</title>
        <authorList>
            <person name="Whitman W."/>
        </authorList>
    </citation>
    <scope>NUCLEOTIDE SEQUENCE [LARGE SCALE GENOMIC DNA]</scope>
    <source>
        <strain evidence="1 2">Hc14</strain>
    </source>
</reference>
<accession>A0A4R3PR55</accession>
<proteinExistence type="predicted"/>
<dbReference type="AlphaFoldDB" id="A0A4R3PR55"/>
<dbReference type="Proteomes" id="UP000294576">
    <property type="component" value="Unassembled WGS sequence"/>
</dbReference>
<dbReference type="RefSeq" id="WP_132568715.1">
    <property type="nucleotide sequence ID" value="NZ_SMBH01000034.1"/>
</dbReference>
<name>A0A4R3PR55_RHISU</name>
<comment type="caution">
    <text evidence="1">The sequence shown here is derived from an EMBL/GenBank/DDBJ whole genome shotgun (WGS) entry which is preliminary data.</text>
</comment>
<sequence length="83" mass="9639">MAKSATQLISARIDEHLKEQFVESVRLNQQSPSEVLRKLIEDYVRETERELIRRDAAEIRANKDDEEDVLNWLGTISVLNEAD</sequence>
<evidence type="ECO:0000313" key="1">
    <source>
        <dbReference type="EMBL" id="TCU05598.1"/>
    </source>
</evidence>
<gene>
    <name evidence="1" type="ORF">EV132_13436</name>
</gene>
<organism evidence="1 2">
    <name type="scientific">Rhizobium sullae</name>
    <name type="common">Rhizobium hedysari</name>
    <dbReference type="NCBI Taxonomy" id="50338"/>
    <lineage>
        <taxon>Bacteria</taxon>
        <taxon>Pseudomonadati</taxon>
        <taxon>Pseudomonadota</taxon>
        <taxon>Alphaproteobacteria</taxon>
        <taxon>Hyphomicrobiales</taxon>
        <taxon>Rhizobiaceae</taxon>
        <taxon>Rhizobium/Agrobacterium group</taxon>
        <taxon>Rhizobium</taxon>
    </lineage>
</organism>
<evidence type="ECO:0000313" key="2">
    <source>
        <dbReference type="Proteomes" id="UP000294576"/>
    </source>
</evidence>
<protein>
    <submittedName>
        <fullName evidence="1">Uncharacterized protein</fullName>
    </submittedName>
</protein>
<dbReference type="EMBL" id="SMBH01000034">
    <property type="protein sequence ID" value="TCU05598.1"/>
    <property type="molecule type" value="Genomic_DNA"/>
</dbReference>